<feature type="domain" description="TarS/TarP linker" evidence="1">
    <location>
        <begin position="25"/>
        <end position="89"/>
    </location>
</feature>
<dbReference type="RefSeq" id="WP_246077468.1">
    <property type="nucleotide sequence ID" value="NZ_VFPO01000001.1"/>
</dbReference>
<name>A0A543IJ39_9ACTN</name>
<keyword evidence="3" id="KW-1185">Reference proteome</keyword>
<accession>A0A543IJ39</accession>
<comment type="caution">
    <text evidence="2">The sequence shown here is derived from an EMBL/GenBank/DDBJ whole genome shotgun (WGS) entry which is preliminary data.</text>
</comment>
<dbReference type="EMBL" id="VFPO01000001">
    <property type="protein sequence ID" value="TQM70598.1"/>
    <property type="molecule type" value="Genomic_DNA"/>
</dbReference>
<sequence>MTSDCTSSTPDSASGAQDSTVSVLRDVLRVYDHRFLSLDRLQRERLVDGTRHFIGEEGLGDAVRAALPASIRLRAFCIQHGLYEELERLIRDEAEGGPGGAVVVGGRIYALYPYLRGVPRQDADITTEVGVDHRLDSVGWHSKKIRIRGRAALQRVETNRTVVDVILRERTSGKEQGFHADPRQDGGFEVVADPAVVEPGRWDVHVAATALGVTREARFGSVRAEGVRTSPQARATGSRAVTVYFTKGGHLALVVNEAPGDTSLIARLRRRIGR</sequence>
<evidence type="ECO:0000259" key="1">
    <source>
        <dbReference type="Pfam" id="PF22181"/>
    </source>
</evidence>
<dbReference type="Proteomes" id="UP000316706">
    <property type="component" value="Unassembled WGS sequence"/>
</dbReference>
<reference evidence="2 3" key="1">
    <citation type="submission" date="2019-06" db="EMBL/GenBank/DDBJ databases">
        <title>Sequencing the genomes of 1000 actinobacteria strains.</title>
        <authorList>
            <person name="Klenk H.-P."/>
        </authorList>
    </citation>
    <scope>NUCLEOTIDE SEQUENCE [LARGE SCALE GENOMIC DNA]</scope>
    <source>
        <strain evidence="2 3">DSM 45043</strain>
    </source>
</reference>
<gene>
    <name evidence="2" type="ORF">FHX41_4332</name>
</gene>
<protein>
    <recommendedName>
        <fullName evidence="1">TarS/TarP linker domain-containing protein</fullName>
    </recommendedName>
</protein>
<organism evidence="2 3">
    <name type="scientific">Actinomadura hallensis</name>
    <dbReference type="NCBI Taxonomy" id="337895"/>
    <lineage>
        <taxon>Bacteria</taxon>
        <taxon>Bacillati</taxon>
        <taxon>Actinomycetota</taxon>
        <taxon>Actinomycetes</taxon>
        <taxon>Streptosporangiales</taxon>
        <taxon>Thermomonosporaceae</taxon>
        <taxon>Actinomadura</taxon>
    </lineage>
</organism>
<dbReference type="InterPro" id="IPR054028">
    <property type="entry name" value="TarS/TarP_linker"/>
</dbReference>
<dbReference type="AlphaFoldDB" id="A0A543IJ39"/>
<evidence type="ECO:0000313" key="2">
    <source>
        <dbReference type="EMBL" id="TQM70598.1"/>
    </source>
</evidence>
<proteinExistence type="predicted"/>
<dbReference type="Pfam" id="PF22181">
    <property type="entry name" value="TarS_linker"/>
    <property type="match status" value="1"/>
</dbReference>
<evidence type="ECO:0000313" key="3">
    <source>
        <dbReference type="Proteomes" id="UP000316706"/>
    </source>
</evidence>